<reference evidence="9" key="1">
    <citation type="submission" date="2020-03" db="EMBL/GenBank/DDBJ databases">
        <title>Phycicoccus flavus sp. nov., a novel endophytic actinobacterium isolated from branch of Kandelia candel.</title>
        <authorList>
            <person name="Tuo L."/>
        </authorList>
    </citation>
    <scope>NUCLEOTIDE SEQUENCE</scope>
    <source>
        <strain evidence="9">CMS6Z-2</strain>
    </source>
</reference>
<dbReference type="SUPFAM" id="SSF54975">
    <property type="entry name" value="Acylphosphatase/BLUF domain-like"/>
    <property type="match status" value="1"/>
</dbReference>
<dbReference type="PROSITE" id="PS00151">
    <property type="entry name" value="ACYLPHOSPHATASE_2"/>
    <property type="match status" value="1"/>
</dbReference>
<dbReference type="EC" id="3.6.1.7" evidence="2 5"/>
<feature type="domain" description="Acylphosphatase-like" evidence="8">
    <location>
        <begin position="4"/>
        <end position="90"/>
    </location>
</feature>
<protein>
    <recommendedName>
        <fullName evidence="3 5">Acylphosphatase</fullName>
        <ecNumber evidence="2 5">3.6.1.7</ecNumber>
    </recommendedName>
</protein>
<dbReference type="Pfam" id="PF00708">
    <property type="entry name" value="Acylphosphatase"/>
    <property type="match status" value="1"/>
</dbReference>
<dbReference type="Gene3D" id="3.30.70.100">
    <property type="match status" value="1"/>
</dbReference>
<evidence type="ECO:0000256" key="3">
    <source>
        <dbReference type="ARBA" id="ARBA00015991"/>
    </source>
</evidence>
<dbReference type="EMBL" id="SAYU02000040">
    <property type="protein sequence ID" value="NHA68874.1"/>
    <property type="molecule type" value="Genomic_DNA"/>
</dbReference>
<dbReference type="PRINTS" id="PR00112">
    <property type="entry name" value="ACYLPHPHTASE"/>
</dbReference>
<keyword evidence="5 6" id="KW-0378">Hydrolase</keyword>
<dbReference type="GO" id="GO:0003998">
    <property type="term" value="F:acylphosphatase activity"/>
    <property type="evidence" value="ECO:0007669"/>
    <property type="project" value="UniProtKB-EC"/>
</dbReference>
<comment type="catalytic activity">
    <reaction evidence="4 5 6">
        <text>an acyl phosphate + H2O = a carboxylate + phosphate + H(+)</text>
        <dbReference type="Rhea" id="RHEA:14965"/>
        <dbReference type="ChEBI" id="CHEBI:15377"/>
        <dbReference type="ChEBI" id="CHEBI:15378"/>
        <dbReference type="ChEBI" id="CHEBI:29067"/>
        <dbReference type="ChEBI" id="CHEBI:43474"/>
        <dbReference type="ChEBI" id="CHEBI:59918"/>
        <dbReference type="EC" id="3.6.1.7"/>
    </reaction>
</comment>
<comment type="similarity">
    <text evidence="1 7">Belongs to the acylphosphatase family.</text>
</comment>
<dbReference type="PROSITE" id="PS00150">
    <property type="entry name" value="ACYLPHOSPHATASE_1"/>
    <property type="match status" value="1"/>
</dbReference>
<keyword evidence="10" id="KW-1185">Reference proteome</keyword>
<evidence type="ECO:0000256" key="5">
    <source>
        <dbReference type="PROSITE-ProRule" id="PRU00520"/>
    </source>
</evidence>
<dbReference type="PANTHER" id="PTHR47268:SF4">
    <property type="entry name" value="ACYLPHOSPHATASE"/>
    <property type="match status" value="1"/>
</dbReference>
<dbReference type="Proteomes" id="UP000287866">
    <property type="component" value="Unassembled WGS sequence"/>
</dbReference>
<evidence type="ECO:0000256" key="4">
    <source>
        <dbReference type="ARBA" id="ARBA00047645"/>
    </source>
</evidence>
<name>A0A8T6R5C6_9MICO</name>
<feature type="active site" evidence="5">
    <location>
        <position position="19"/>
    </location>
</feature>
<dbReference type="PROSITE" id="PS51160">
    <property type="entry name" value="ACYLPHOSPHATASE_3"/>
    <property type="match status" value="1"/>
</dbReference>
<gene>
    <name evidence="9" type="ORF">EPD83_012550</name>
</gene>
<evidence type="ECO:0000313" key="9">
    <source>
        <dbReference type="EMBL" id="NHA68874.1"/>
    </source>
</evidence>
<dbReference type="AlphaFoldDB" id="A0A8T6R5C6"/>
<dbReference type="PANTHER" id="PTHR47268">
    <property type="entry name" value="ACYLPHOSPHATASE"/>
    <property type="match status" value="1"/>
</dbReference>
<evidence type="ECO:0000256" key="6">
    <source>
        <dbReference type="RuleBase" id="RU000553"/>
    </source>
</evidence>
<dbReference type="InterPro" id="IPR001792">
    <property type="entry name" value="Acylphosphatase-like_dom"/>
</dbReference>
<evidence type="ECO:0000256" key="2">
    <source>
        <dbReference type="ARBA" id="ARBA00012150"/>
    </source>
</evidence>
<evidence type="ECO:0000313" key="10">
    <source>
        <dbReference type="Proteomes" id="UP000287866"/>
    </source>
</evidence>
<comment type="caution">
    <text evidence="9">The sequence shown here is derived from an EMBL/GenBank/DDBJ whole genome shotgun (WGS) entry which is preliminary data.</text>
</comment>
<accession>A0A8T6R5C6</accession>
<evidence type="ECO:0000259" key="8">
    <source>
        <dbReference type="PROSITE" id="PS51160"/>
    </source>
</evidence>
<dbReference type="InterPro" id="IPR036046">
    <property type="entry name" value="Acylphosphatase-like_dom_sf"/>
</dbReference>
<dbReference type="RefSeq" id="WP_165566653.1">
    <property type="nucleotide sequence ID" value="NZ_SAYU02000040.1"/>
</dbReference>
<sequence>MTKAVRVQVSGEVQGVSFRGYAAREAVRLELRGWVRNTDDGDVLLHVEGPSSDVDEMVAWCLEGSPEASVEEVDVAPDEPTAAATFEVRY</sequence>
<evidence type="ECO:0000256" key="1">
    <source>
        <dbReference type="ARBA" id="ARBA00005614"/>
    </source>
</evidence>
<organism evidence="9 10">
    <name type="scientific">Phycicoccus flavus</name>
    <dbReference type="NCBI Taxonomy" id="2502783"/>
    <lineage>
        <taxon>Bacteria</taxon>
        <taxon>Bacillati</taxon>
        <taxon>Actinomycetota</taxon>
        <taxon>Actinomycetes</taxon>
        <taxon>Micrococcales</taxon>
        <taxon>Intrasporangiaceae</taxon>
        <taxon>Phycicoccus</taxon>
    </lineage>
</organism>
<evidence type="ECO:0000256" key="7">
    <source>
        <dbReference type="RuleBase" id="RU004168"/>
    </source>
</evidence>
<dbReference type="InterPro" id="IPR020456">
    <property type="entry name" value="Acylphosphatase"/>
</dbReference>
<dbReference type="InterPro" id="IPR017968">
    <property type="entry name" value="Acylphosphatase_CS"/>
</dbReference>
<proteinExistence type="inferred from homology"/>
<feature type="active site" evidence="5">
    <location>
        <position position="37"/>
    </location>
</feature>